<comment type="caution">
    <text evidence="1">The sequence shown here is derived from an EMBL/GenBank/DDBJ whole genome shotgun (WGS) entry which is preliminary data.</text>
</comment>
<evidence type="ECO:0000313" key="2">
    <source>
        <dbReference type="Proteomes" id="UP001177021"/>
    </source>
</evidence>
<dbReference type="EMBL" id="CASHSV030000513">
    <property type="protein sequence ID" value="CAJ2665534.1"/>
    <property type="molecule type" value="Genomic_DNA"/>
</dbReference>
<proteinExistence type="predicted"/>
<organism evidence="1 2">
    <name type="scientific">Trifolium pratense</name>
    <name type="common">Red clover</name>
    <dbReference type="NCBI Taxonomy" id="57577"/>
    <lineage>
        <taxon>Eukaryota</taxon>
        <taxon>Viridiplantae</taxon>
        <taxon>Streptophyta</taxon>
        <taxon>Embryophyta</taxon>
        <taxon>Tracheophyta</taxon>
        <taxon>Spermatophyta</taxon>
        <taxon>Magnoliopsida</taxon>
        <taxon>eudicotyledons</taxon>
        <taxon>Gunneridae</taxon>
        <taxon>Pentapetalae</taxon>
        <taxon>rosids</taxon>
        <taxon>fabids</taxon>
        <taxon>Fabales</taxon>
        <taxon>Fabaceae</taxon>
        <taxon>Papilionoideae</taxon>
        <taxon>50 kb inversion clade</taxon>
        <taxon>NPAAA clade</taxon>
        <taxon>Hologalegina</taxon>
        <taxon>IRL clade</taxon>
        <taxon>Trifolieae</taxon>
        <taxon>Trifolium</taxon>
    </lineage>
</organism>
<evidence type="ECO:0000313" key="1">
    <source>
        <dbReference type="EMBL" id="CAJ2665534.1"/>
    </source>
</evidence>
<gene>
    <name evidence="1" type="ORF">MILVUS5_LOCUS30496</name>
</gene>
<sequence>MDIDLNFQNITTIGLLSLIFLVYLFHFHPTKDVKKGREPPMASGSWPILGHLLVLGGSKTPHKTLGTMANKYGPLFTIKLGTQRALVLSNWEMAKECYTINDAAVSSRSKLVAIEHIAYNQASFGFAPYGSYWREMRKIVSIFLSNRRMEQLSHVRVAEVKTSIKELFHVWSSKKNDSGYLLVEMKQWFTQLVFNIVFQTMAGKRYFGDTAVVKEKEAQKVVKALRYFMHMLGVCTMADAVPILRWMKLGVKAMKETAKELDIVLDEWLVEHHKMKGLVEKVESDQDFMDMMISMLDGATINGFDADTINKATTLALILGATDTSTVTLTWVICLLLRNPLVLEKAKEELNIQIGEERFIVESDINKLIYLQAIVKETLRLYPPGPLSAPREFTEDCNLGGYHIKKGTRLITNLWKIHTDPSIWPDPLEFKPERFLTTHKNIDAKGQHFELLPFGSGRRICPGISFGLHMIHLTLANFLHSFEISNGSSEPVDMTENLGMTNEKATPLEILVKPHFSHKYYETM</sequence>
<keyword evidence="2" id="KW-1185">Reference proteome</keyword>
<reference evidence="1" key="1">
    <citation type="submission" date="2023-10" db="EMBL/GenBank/DDBJ databases">
        <authorList>
            <person name="Rodriguez Cubillos JULIANA M."/>
            <person name="De Vega J."/>
        </authorList>
    </citation>
    <scope>NUCLEOTIDE SEQUENCE</scope>
</reference>
<name>A0ACB0LBI7_TRIPR</name>
<dbReference type="Proteomes" id="UP001177021">
    <property type="component" value="Unassembled WGS sequence"/>
</dbReference>
<accession>A0ACB0LBI7</accession>
<protein>
    <submittedName>
        <fullName evidence="1">Uncharacterized protein</fullName>
    </submittedName>
</protein>